<reference evidence="1" key="1">
    <citation type="journal article" date="2020" name="Fungal Divers.">
        <title>Resolving the Mortierellaceae phylogeny through synthesis of multi-gene phylogenetics and phylogenomics.</title>
        <authorList>
            <person name="Vandepol N."/>
            <person name="Liber J."/>
            <person name="Desiro A."/>
            <person name="Na H."/>
            <person name="Kennedy M."/>
            <person name="Barry K."/>
            <person name="Grigoriev I.V."/>
            <person name="Miller A.N."/>
            <person name="O'Donnell K."/>
            <person name="Stajich J.E."/>
            <person name="Bonito G."/>
        </authorList>
    </citation>
    <scope>NUCLEOTIDE SEQUENCE</scope>
    <source>
        <strain evidence="1">REB-010B</strain>
    </source>
</reference>
<sequence length="841" mass="93794">MSHDHSNGSTSRTPPSAALSDLLSVIGSTTHASKKDSSLDALVLLRKRVQGQLSAKELALAFRFHPHSLPVKIFVTEWLSDQVKAADTVSPPITAILELSKVSVQLNLNRQETEEWATMLSSLCTLTDSCLGAVRRLAKTVLADFLEDHAFMALVSVILDSGVRVFKHIDRTQSKRERTEGYTKWSQRTLNLTKNFQEFVTDQLQQDAELRSRAKDLTISVCNMLIRYANEARTEYAYLNFALKCIVAMVPNCEENRPIRLDVTRLISCEAIKKNHPEIQLEIIKFVGAVEDIVVSSLLGSADASDDDKLAVIHEFAVTPGPRFAFDSVEPLSEYEWGVGRLKFLLKTLSMFDELSATLQLQLYPQELTPHDTLLGKIVDCVEFISVGEFVPVTIDGAGQESGDLYFRILSELCTFAFLLQPKQFARLQVDLIGFVIGRSELWSLIATDWWICAAERLGQAYTTKQVQVLMEMMISLPVGRTSQKIGDLIGSLLPLLDDQAQLLIAQRLIALLDKWPGECTHPLLSCFPYDRLSRSELDMIVSRCTDEWRLACDLLTDERLVLEAFYAMHPYIACLASIFQSGPRRLALSDDTRHSLVTWSVEILGGVHELLALVKGNKAALHKISCTIEDITTLLCAMQPLQLTEISRVINAVVSWETLPPDSRPLSKVSLAKFLASCASSAGPEIVAEFQSLYSNLLRDSEWTVIHASLISLVLFVNETKHPQVADNLIPGSLRDTVLKLVEHDKQRKGFVADDSQSFWSGLEVRMRQLRSQRLCSGTVSDMQSSHALPPSSTACISALESVARYLESHAGNTECDDNVFMSRLNTELARLQRLSHMDL</sequence>
<comment type="caution">
    <text evidence="1">The sequence shown here is derived from an EMBL/GenBank/DDBJ whole genome shotgun (WGS) entry which is preliminary data.</text>
</comment>
<dbReference type="OrthoDB" id="2330551at2759"/>
<dbReference type="AlphaFoldDB" id="A0A9P6UXX5"/>
<accession>A0A9P6UXX5</accession>
<protein>
    <submittedName>
        <fullName evidence="1">Uncharacterized protein</fullName>
    </submittedName>
</protein>
<name>A0A9P6UXX5_9FUNG</name>
<dbReference type="PANTHER" id="PTHR16071:SF2">
    <property type="entry name" value="FIGNL1-INTERACTING REGULATOR OF RECOMBINATION AND MITOSIS"/>
    <property type="match status" value="1"/>
</dbReference>
<organism evidence="1 2">
    <name type="scientific">Dissophora globulifera</name>
    <dbReference type="NCBI Taxonomy" id="979702"/>
    <lineage>
        <taxon>Eukaryota</taxon>
        <taxon>Fungi</taxon>
        <taxon>Fungi incertae sedis</taxon>
        <taxon>Mucoromycota</taxon>
        <taxon>Mortierellomycotina</taxon>
        <taxon>Mortierellomycetes</taxon>
        <taxon>Mortierellales</taxon>
        <taxon>Mortierellaceae</taxon>
        <taxon>Dissophora</taxon>
    </lineage>
</organism>
<evidence type="ECO:0000313" key="1">
    <source>
        <dbReference type="EMBL" id="KAG0324972.1"/>
    </source>
</evidence>
<dbReference type="InterPro" id="IPR027902">
    <property type="entry name" value="DUF4487"/>
</dbReference>
<evidence type="ECO:0000313" key="2">
    <source>
        <dbReference type="Proteomes" id="UP000738325"/>
    </source>
</evidence>
<keyword evidence="2" id="KW-1185">Reference proteome</keyword>
<dbReference type="Proteomes" id="UP000738325">
    <property type="component" value="Unassembled WGS sequence"/>
</dbReference>
<dbReference type="PANTHER" id="PTHR16071">
    <property type="entry name" value="CHROMOSOME 1 OPEN READING FRAME 112"/>
    <property type="match status" value="1"/>
</dbReference>
<dbReference type="EMBL" id="JAAAIP010000129">
    <property type="protein sequence ID" value="KAG0324972.1"/>
    <property type="molecule type" value="Genomic_DNA"/>
</dbReference>
<proteinExistence type="predicted"/>
<gene>
    <name evidence="1" type="ORF">BGZ99_001186</name>
</gene>
<dbReference type="Pfam" id="PF14868">
    <property type="entry name" value="DUF4487"/>
    <property type="match status" value="1"/>
</dbReference>